<name>A0ABS4B2J4_9GAMM</name>
<feature type="signal peptide" evidence="1">
    <location>
        <begin position="1"/>
        <end position="21"/>
    </location>
</feature>
<keyword evidence="3" id="KW-1185">Reference proteome</keyword>
<sequence length="189" mass="20704">MKIKQCLLIAMALLITGCSHLDDEQRGIKRQGLNEMADSTLHQLMAQDEKLNKSFEESLAYLVVNMKVTKIPAVGVGSGEGVLFVKAEKEPVFYRVQRWDLGAGWGVRSYKVLVLLYSQDVIDKVKHDHWVFDIGGEASVGTAAMEGASSGIIPEYSVHILSDGGVSASITARAIRMSKSDLNISQDTY</sequence>
<dbReference type="Proteomes" id="UP000666661">
    <property type="component" value="Unassembled WGS sequence"/>
</dbReference>
<evidence type="ECO:0000256" key="1">
    <source>
        <dbReference type="SAM" id="SignalP"/>
    </source>
</evidence>
<feature type="chain" id="PRO_5045172148" description="Lipoprotein" evidence="1">
    <location>
        <begin position="22"/>
        <end position="189"/>
    </location>
</feature>
<evidence type="ECO:0000313" key="2">
    <source>
        <dbReference type="EMBL" id="MBP0601714.1"/>
    </source>
</evidence>
<evidence type="ECO:0008006" key="4">
    <source>
        <dbReference type="Google" id="ProtNLM"/>
    </source>
</evidence>
<reference evidence="2 3" key="1">
    <citation type="submission" date="2021-03" db="EMBL/GenBank/DDBJ databases">
        <title>Plant growth promoting bacteria isolated from wild legumes nodules and trapping Phaseolus vulgaris L. nodules in the center and southern Mexico.</title>
        <authorList>
            <person name="Estrada P."/>
        </authorList>
    </citation>
    <scope>NUCLEOTIDE SEQUENCE [LARGE SCALE GENOMIC DNA]</scope>
    <source>
        <strain evidence="2 3">MaGu-431</strain>
    </source>
</reference>
<accession>A0ABS4B2J4</accession>
<dbReference type="EMBL" id="JAGIQF010000001">
    <property type="protein sequence ID" value="MBP0601714.1"/>
    <property type="molecule type" value="Genomic_DNA"/>
</dbReference>
<proteinExistence type="predicted"/>
<keyword evidence="1" id="KW-0732">Signal</keyword>
<dbReference type="RefSeq" id="WP_209792618.1">
    <property type="nucleotide sequence ID" value="NZ_JAGIQF010000001.1"/>
</dbReference>
<comment type="caution">
    <text evidence="2">The sequence shown here is derived from an EMBL/GenBank/DDBJ whole genome shotgun (WGS) entry which is preliminary data.</text>
</comment>
<dbReference type="PROSITE" id="PS51257">
    <property type="entry name" value="PROKAR_LIPOPROTEIN"/>
    <property type="match status" value="1"/>
</dbReference>
<gene>
    <name evidence="2" type="ORF">J8I01_04165</name>
</gene>
<protein>
    <recommendedName>
        <fullName evidence="4">Lipoprotein</fullName>
    </recommendedName>
</protein>
<organism evidence="2 3">
    <name type="scientific">Aeromonas sanarellii</name>
    <dbReference type="NCBI Taxonomy" id="633415"/>
    <lineage>
        <taxon>Bacteria</taxon>
        <taxon>Pseudomonadati</taxon>
        <taxon>Pseudomonadota</taxon>
        <taxon>Gammaproteobacteria</taxon>
        <taxon>Aeromonadales</taxon>
        <taxon>Aeromonadaceae</taxon>
        <taxon>Aeromonas</taxon>
    </lineage>
</organism>
<evidence type="ECO:0000313" key="3">
    <source>
        <dbReference type="Proteomes" id="UP000666661"/>
    </source>
</evidence>